<comment type="similarity">
    <text evidence="2">Belongs to the eIF-1A family.</text>
</comment>
<dbReference type="PROSITE" id="PS50832">
    <property type="entry name" value="S1_IF1_TYPE"/>
    <property type="match status" value="1"/>
</dbReference>
<comment type="caution">
    <text evidence="5">The sequence shown here is derived from an EMBL/GenBank/DDBJ whole genome shotgun (WGS) entry which is preliminary data.</text>
</comment>
<evidence type="ECO:0000256" key="2">
    <source>
        <dbReference type="RuleBase" id="RU004364"/>
    </source>
</evidence>
<reference evidence="5" key="1">
    <citation type="submission" date="2021-02" db="EMBL/GenBank/DDBJ databases">
        <authorList>
            <person name="Nowell W R."/>
        </authorList>
    </citation>
    <scope>NUCLEOTIDE SEQUENCE</scope>
</reference>
<dbReference type="Gene3D" id="2.40.50.140">
    <property type="entry name" value="Nucleic acid-binding proteins"/>
    <property type="match status" value="1"/>
</dbReference>
<dbReference type="GO" id="GO:0003743">
    <property type="term" value="F:translation initiation factor activity"/>
    <property type="evidence" value="ECO:0007669"/>
    <property type="project" value="UniProtKB-UniRule"/>
</dbReference>
<dbReference type="NCBIfam" id="TIGR00523">
    <property type="entry name" value="eIF-1A"/>
    <property type="match status" value="1"/>
</dbReference>
<protein>
    <recommendedName>
        <fullName evidence="4">S1-like domain-containing protein</fullName>
    </recommendedName>
</protein>
<dbReference type="AlphaFoldDB" id="A0A818LFH6"/>
<dbReference type="InterPro" id="IPR012340">
    <property type="entry name" value="NA-bd_OB-fold"/>
</dbReference>
<dbReference type="Pfam" id="PF01176">
    <property type="entry name" value="eIF-1a"/>
    <property type="match status" value="1"/>
</dbReference>
<dbReference type="HAMAP" id="MF_00216">
    <property type="entry name" value="aIF_1A"/>
    <property type="match status" value="1"/>
</dbReference>
<evidence type="ECO:0000259" key="4">
    <source>
        <dbReference type="PROSITE" id="PS50832"/>
    </source>
</evidence>
<feature type="region of interest" description="Disordered" evidence="3">
    <location>
        <begin position="162"/>
        <end position="234"/>
    </location>
</feature>
<evidence type="ECO:0000256" key="1">
    <source>
        <dbReference type="PROSITE-ProRule" id="PRU00181"/>
    </source>
</evidence>
<sequence length="234" mass="26350">MPKNKGKGGKNRRRGKNENENMKRELILKDDGQSYAQVTRILGSGYIEAFCFDNTGGKKRICHIRGKLRKKVWINQGDVILVGLRDYQDDKADVLMKYLSDEARELKRIREIPDNVNITETSTRTEDGMNDIVFDDTFNNEESSSDAKVSSNTSALQKVINDSLSEEESDDDDDDDQDDSINFYNPNQLTKQTGNLNAKNLLTTKKSTGKGIRDNRYTAASGSDTEANDQLAHI</sequence>
<evidence type="ECO:0000313" key="5">
    <source>
        <dbReference type="EMBL" id="CAF3565354.1"/>
    </source>
</evidence>
<dbReference type="EMBL" id="CAJNYV010003403">
    <property type="protein sequence ID" value="CAF3565354.1"/>
    <property type="molecule type" value="Genomic_DNA"/>
</dbReference>
<keyword evidence="1" id="KW-0396">Initiation factor</keyword>
<feature type="compositionally biased region" description="Basic and acidic residues" evidence="3">
    <location>
        <begin position="16"/>
        <end position="26"/>
    </location>
</feature>
<gene>
    <name evidence="5" type="ORF">KIK155_LOCUS19158</name>
</gene>
<dbReference type="CDD" id="cd05793">
    <property type="entry name" value="S1_IF1A"/>
    <property type="match status" value="1"/>
</dbReference>
<evidence type="ECO:0000256" key="3">
    <source>
        <dbReference type="SAM" id="MobiDB-lite"/>
    </source>
</evidence>
<organism evidence="5 6">
    <name type="scientific">Rotaria socialis</name>
    <dbReference type="NCBI Taxonomy" id="392032"/>
    <lineage>
        <taxon>Eukaryota</taxon>
        <taxon>Metazoa</taxon>
        <taxon>Spiralia</taxon>
        <taxon>Gnathifera</taxon>
        <taxon>Rotifera</taxon>
        <taxon>Eurotatoria</taxon>
        <taxon>Bdelloidea</taxon>
        <taxon>Philodinida</taxon>
        <taxon>Philodinidae</taxon>
        <taxon>Rotaria</taxon>
    </lineage>
</organism>
<accession>A0A818LFH6</accession>
<dbReference type="SMART" id="SM00652">
    <property type="entry name" value="eIF1a"/>
    <property type="match status" value="1"/>
</dbReference>
<dbReference type="Proteomes" id="UP000663865">
    <property type="component" value="Unassembled WGS sequence"/>
</dbReference>
<feature type="compositionally biased region" description="Basic residues" evidence="3">
    <location>
        <begin position="1"/>
        <end position="15"/>
    </location>
</feature>
<dbReference type="InterPro" id="IPR006196">
    <property type="entry name" value="RNA-binding_domain_S1_IF1"/>
</dbReference>
<dbReference type="InterPro" id="IPR001253">
    <property type="entry name" value="TIF_eIF-1A"/>
</dbReference>
<evidence type="ECO:0000313" key="6">
    <source>
        <dbReference type="Proteomes" id="UP000663865"/>
    </source>
</evidence>
<dbReference type="SUPFAM" id="SSF50249">
    <property type="entry name" value="Nucleic acid-binding proteins"/>
    <property type="match status" value="1"/>
</dbReference>
<dbReference type="PANTHER" id="PTHR21668">
    <property type="entry name" value="EIF-1A"/>
    <property type="match status" value="1"/>
</dbReference>
<keyword evidence="1" id="KW-0648">Protein biosynthesis</keyword>
<feature type="compositionally biased region" description="Acidic residues" evidence="3">
    <location>
        <begin position="164"/>
        <end position="179"/>
    </location>
</feature>
<dbReference type="GO" id="GO:0003723">
    <property type="term" value="F:RNA binding"/>
    <property type="evidence" value="ECO:0007669"/>
    <property type="project" value="InterPro"/>
</dbReference>
<feature type="domain" description="S1-like" evidence="4">
    <location>
        <begin position="22"/>
        <end position="99"/>
    </location>
</feature>
<proteinExistence type="inferred from homology"/>
<name>A0A818LFH6_9BILA</name>
<feature type="region of interest" description="Disordered" evidence="3">
    <location>
        <begin position="1"/>
        <end position="26"/>
    </location>
</feature>
<feature type="compositionally biased region" description="Polar residues" evidence="3">
    <location>
        <begin position="182"/>
        <end position="206"/>
    </location>
</feature>